<organism evidence="1">
    <name type="scientific">Anguilla anguilla</name>
    <name type="common">European freshwater eel</name>
    <name type="synonym">Muraena anguilla</name>
    <dbReference type="NCBI Taxonomy" id="7936"/>
    <lineage>
        <taxon>Eukaryota</taxon>
        <taxon>Metazoa</taxon>
        <taxon>Chordata</taxon>
        <taxon>Craniata</taxon>
        <taxon>Vertebrata</taxon>
        <taxon>Euteleostomi</taxon>
        <taxon>Actinopterygii</taxon>
        <taxon>Neopterygii</taxon>
        <taxon>Teleostei</taxon>
        <taxon>Anguilliformes</taxon>
        <taxon>Anguillidae</taxon>
        <taxon>Anguilla</taxon>
    </lineage>
</organism>
<name>A0A0E9QKU6_ANGAN</name>
<proteinExistence type="predicted"/>
<reference evidence="1" key="2">
    <citation type="journal article" date="2015" name="Fish Shellfish Immunol.">
        <title>Early steps in the European eel (Anguilla anguilla)-Vibrio vulnificus interaction in the gills: Role of the RtxA13 toxin.</title>
        <authorList>
            <person name="Callol A."/>
            <person name="Pajuelo D."/>
            <person name="Ebbesson L."/>
            <person name="Teles M."/>
            <person name="MacKenzie S."/>
            <person name="Amaro C."/>
        </authorList>
    </citation>
    <scope>NUCLEOTIDE SEQUENCE</scope>
</reference>
<protein>
    <submittedName>
        <fullName evidence="1">Uncharacterized protein</fullName>
    </submittedName>
</protein>
<sequence>MLAINAPAYTFCLFKSDCHLQLK</sequence>
<reference evidence="1" key="1">
    <citation type="submission" date="2014-11" db="EMBL/GenBank/DDBJ databases">
        <authorList>
            <person name="Amaro Gonzalez C."/>
        </authorList>
    </citation>
    <scope>NUCLEOTIDE SEQUENCE</scope>
</reference>
<dbReference type="AlphaFoldDB" id="A0A0E9QKU6"/>
<accession>A0A0E9QKU6</accession>
<evidence type="ECO:0000313" key="1">
    <source>
        <dbReference type="EMBL" id="JAH17506.1"/>
    </source>
</evidence>
<dbReference type="EMBL" id="GBXM01091071">
    <property type="protein sequence ID" value="JAH17506.1"/>
    <property type="molecule type" value="Transcribed_RNA"/>
</dbReference>